<feature type="domain" description="WLM" evidence="7">
    <location>
        <begin position="1"/>
        <end position="204"/>
    </location>
</feature>
<protein>
    <submittedName>
        <fullName evidence="9">Uncharacterized protein isoform X1</fullName>
    </submittedName>
</protein>
<dbReference type="GeneID" id="110782724"/>
<keyword evidence="1" id="KW-0479">Metal-binding</keyword>
<evidence type="ECO:0000259" key="6">
    <source>
        <dbReference type="PROSITE" id="PS50199"/>
    </source>
</evidence>
<dbReference type="InterPro" id="IPR013536">
    <property type="entry name" value="WLM_dom"/>
</dbReference>
<accession>A0A9R0I4Q4</accession>
<dbReference type="Proteomes" id="UP000813463">
    <property type="component" value="Chromosome 4"/>
</dbReference>
<dbReference type="GO" id="GO:0006281">
    <property type="term" value="P:DNA repair"/>
    <property type="evidence" value="ECO:0000318"/>
    <property type="project" value="GO_Central"/>
</dbReference>
<evidence type="ECO:0000256" key="3">
    <source>
        <dbReference type="ARBA" id="ARBA00022833"/>
    </source>
</evidence>
<dbReference type="Pfam" id="PF08325">
    <property type="entry name" value="WLM"/>
    <property type="match status" value="1"/>
</dbReference>
<name>A0A9R0I4Q4_SPIOL</name>
<evidence type="ECO:0000256" key="2">
    <source>
        <dbReference type="ARBA" id="ARBA00022771"/>
    </source>
</evidence>
<reference evidence="9" key="2">
    <citation type="submission" date="2025-08" db="UniProtKB">
        <authorList>
            <consortium name="RefSeq"/>
        </authorList>
    </citation>
    <scope>IDENTIFICATION</scope>
    <source>
        <tissue evidence="9">Leaf</tissue>
    </source>
</reference>
<gene>
    <name evidence="9" type="primary">LOC110782724</name>
</gene>
<sequence>MQSGDLNKVWEIRALKRKPRQDEAKQILERIAKQVQPIMRKHNWRVKVLSEMYPKRKELLGLNVGRGIEVKLRLRRPDRELEFYSFHEVLDTMLHELCHNAHGPHNASFYQLWDQLRKECEELMSKGISGTGEGFDLPGKRLGGFSHRPPLASLRKTTLAAAENRKRLNSLLPSGPLRLGGDKNIMSALSPGQAAAMAAERRLQDEIWCASASAGLDADELGDSNLLETVVPAAASASSNSSNGINVKSGVVSSWKRSQNSDITNLTDLSNNVNSTSVDVRGSKLSKRSSGSHASSNAFKGNNVCSGAAASWKRSQNSDITNLIDLSNDVNSTSVDIRGTKLSNRSSGSHASSSASNGNEVYSGVAPRKRSQNGEITNVIDLSNNVNYTSVDVQGTNSSKRSSGSHPSSSLQTSISSSGLTTNHAAGNKNAEFAVWTCETCTLLNPPLAPVCEACETLKPKDVSVKYKFWYCKICTLENSVNQEKCSACGEWRYTRGPPLATLPPNLGT</sequence>
<dbReference type="KEGG" id="soe:110782724"/>
<dbReference type="Pfam" id="PF00641">
    <property type="entry name" value="Zn_ribbon_RanBP"/>
    <property type="match status" value="1"/>
</dbReference>
<evidence type="ECO:0000256" key="1">
    <source>
        <dbReference type="ARBA" id="ARBA00022723"/>
    </source>
</evidence>
<evidence type="ECO:0000256" key="4">
    <source>
        <dbReference type="PROSITE-ProRule" id="PRU00322"/>
    </source>
</evidence>
<feature type="domain" description="RanBP2-type" evidence="6">
    <location>
        <begin position="432"/>
        <end position="461"/>
    </location>
</feature>
<dbReference type="PROSITE" id="PS50199">
    <property type="entry name" value="ZF_RANBP2_2"/>
    <property type="match status" value="2"/>
</dbReference>
<dbReference type="PROSITE" id="PS51397">
    <property type="entry name" value="WLM"/>
    <property type="match status" value="1"/>
</dbReference>
<dbReference type="GO" id="GO:0008237">
    <property type="term" value="F:metallopeptidase activity"/>
    <property type="evidence" value="ECO:0000318"/>
    <property type="project" value="GO_Central"/>
</dbReference>
<dbReference type="RefSeq" id="XP_021842641.2">
    <property type="nucleotide sequence ID" value="XM_021986949.2"/>
</dbReference>
<dbReference type="AlphaFoldDB" id="A0A9R0I4Q4"/>
<dbReference type="SUPFAM" id="SSF90209">
    <property type="entry name" value="Ran binding protein zinc finger-like"/>
    <property type="match status" value="1"/>
</dbReference>
<dbReference type="InterPro" id="IPR053000">
    <property type="entry name" value="WSS1-like_metalloprotease"/>
</dbReference>
<feature type="compositionally biased region" description="Low complexity" evidence="5">
    <location>
        <begin position="398"/>
        <end position="418"/>
    </location>
</feature>
<dbReference type="GO" id="GO:0008270">
    <property type="term" value="F:zinc ion binding"/>
    <property type="evidence" value="ECO:0007669"/>
    <property type="project" value="UniProtKB-KW"/>
</dbReference>
<reference evidence="8" key="1">
    <citation type="journal article" date="2021" name="Nat. Commun.">
        <title>Genomic analyses provide insights into spinach domestication and the genetic basis of agronomic traits.</title>
        <authorList>
            <person name="Cai X."/>
            <person name="Sun X."/>
            <person name="Xu C."/>
            <person name="Sun H."/>
            <person name="Wang X."/>
            <person name="Ge C."/>
            <person name="Zhang Z."/>
            <person name="Wang Q."/>
            <person name="Fei Z."/>
            <person name="Jiao C."/>
            <person name="Wang Q."/>
        </authorList>
    </citation>
    <scope>NUCLEOTIDE SEQUENCE [LARGE SCALE GENOMIC DNA]</scope>
    <source>
        <strain evidence="8">cv. Varoflay</strain>
    </source>
</reference>
<feature type="compositionally biased region" description="Polar residues" evidence="5">
    <location>
        <begin position="264"/>
        <end position="278"/>
    </location>
</feature>
<evidence type="ECO:0000256" key="5">
    <source>
        <dbReference type="SAM" id="MobiDB-lite"/>
    </source>
</evidence>
<feature type="region of interest" description="Disordered" evidence="5">
    <location>
        <begin position="341"/>
        <end position="378"/>
    </location>
</feature>
<dbReference type="GO" id="GO:0005634">
    <property type="term" value="C:nucleus"/>
    <property type="evidence" value="ECO:0000318"/>
    <property type="project" value="GO_Central"/>
</dbReference>
<evidence type="ECO:0000313" key="9">
    <source>
        <dbReference type="RefSeq" id="XP_021842641.2"/>
    </source>
</evidence>
<organism evidence="8 9">
    <name type="scientific">Spinacia oleracea</name>
    <name type="common">Spinach</name>
    <dbReference type="NCBI Taxonomy" id="3562"/>
    <lineage>
        <taxon>Eukaryota</taxon>
        <taxon>Viridiplantae</taxon>
        <taxon>Streptophyta</taxon>
        <taxon>Embryophyta</taxon>
        <taxon>Tracheophyta</taxon>
        <taxon>Spermatophyta</taxon>
        <taxon>Magnoliopsida</taxon>
        <taxon>eudicotyledons</taxon>
        <taxon>Gunneridae</taxon>
        <taxon>Pentapetalae</taxon>
        <taxon>Caryophyllales</taxon>
        <taxon>Chenopodiaceae</taxon>
        <taxon>Chenopodioideae</taxon>
        <taxon>Anserineae</taxon>
        <taxon>Spinacia</taxon>
    </lineage>
</organism>
<proteinExistence type="predicted"/>
<dbReference type="PANTHER" id="PTHR46622:SF3">
    <property type="entry name" value="ZINC ION BINDING PROTEIN"/>
    <property type="match status" value="1"/>
</dbReference>
<feature type="region of interest" description="Disordered" evidence="5">
    <location>
        <begin position="391"/>
        <end position="421"/>
    </location>
</feature>
<feature type="region of interest" description="Disordered" evidence="5">
    <location>
        <begin position="264"/>
        <end position="298"/>
    </location>
</feature>
<keyword evidence="8" id="KW-1185">Reference proteome</keyword>
<feature type="compositionally biased region" description="Low complexity" evidence="5">
    <location>
        <begin position="343"/>
        <end position="359"/>
    </location>
</feature>
<keyword evidence="2 4" id="KW-0863">Zinc-finger</keyword>
<dbReference type="SMART" id="SM00547">
    <property type="entry name" value="ZnF_RBZ"/>
    <property type="match status" value="2"/>
</dbReference>
<keyword evidence="3" id="KW-0862">Zinc</keyword>
<dbReference type="InterPro" id="IPR036443">
    <property type="entry name" value="Znf_RanBP2_sf"/>
</dbReference>
<evidence type="ECO:0000259" key="7">
    <source>
        <dbReference type="PROSITE" id="PS51397"/>
    </source>
</evidence>
<dbReference type="PROSITE" id="PS01358">
    <property type="entry name" value="ZF_RANBP2_1"/>
    <property type="match status" value="2"/>
</dbReference>
<dbReference type="PANTHER" id="PTHR46622">
    <property type="entry name" value="DNA-DEPENDENT METALLOPROTEASE WSS1"/>
    <property type="match status" value="1"/>
</dbReference>
<dbReference type="Gene3D" id="2.30.30.380">
    <property type="entry name" value="Zn-finger domain of Sec23/24"/>
    <property type="match status" value="1"/>
</dbReference>
<feature type="domain" description="RanBP2-type" evidence="6">
    <location>
        <begin position="466"/>
        <end position="495"/>
    </location>
</feature>
<evidence type="ECO:0000313" key="8">
    <source>
        <dbReference type="Proteomes" id="UP000813463"/>
    </source>
</evidence>
<dbReference type="InterPro" id="IPR001876">
    <property type="entry name" value="Znf_RanBP2"/>
</dbReference>